<evidence type="ECO:0000313" key="2">
    <source>
        <dbReference type="Proteomes" id="UP001620520"/>
    </source>
</evidence>
<evidence type="ECO:0008006" key="3">
    <source>
        <dbReference type="Google" id="ProtNLM"/>
    </source>
</evidence>
<protein>
    <recommendedName>
        <fullName evidence="3">DUF4192 domain-containing protein</fullName>
    </recommendedName>
</protein>
<dbReference type="Pfam" id="PF13830">
    <property type="entry name" value="DUF4192"/>
    <property type="match status" value="2"/>
</dbReference>
<dbReference type="InterPro" id="IPR025447">
    <property type="entry name" value="DUF4192"/>
</dbReference>
<gene>
    <name evidence="1" type="ORF">ABIA52_000078</name>
</gene>
<keyword evidence="2" id="KW-1185">Reference proteome</keyword>
<name>A0ABW8N3E5_9MICC</name>
<accession>A0ABW8N3E5</accession>
<comment type="caution">
    <text evidence="1">The sequence shown here is derived from an EMBL/GenBank/DDBJ whole genome shotgun (WGS) entry which is preliminary data.</text>
</comment>
<dbReference type="RefSeq" id="WP_404593173.1">
    <property type="nucleotide sequence ID" value="NZ_JBIYEW010000002.1"/>
</dbReference>
<dbReference type="Proteomes" id="UP001620520">
    <property type="component" value="Unassembled WGS sequence"/>
</dbReference>
<evidence type="ECO:0000313" key="1">
    <source>
        <dbReference type="EMBL" id="MFK4637189.1"/>
    </source>
</evidence>
<dbReference type="EMBL" id="JBIYEW010000002">
    <property type="protein sequence ID" value="MFK4637189.1"/>
    <property type="molecule type" value="Genomic_DNA"/>
</dbReference>
<reference evidence="1 2" key="1">
    <citation type="submission" date="2024-10" db="EMBL/GenBank/DDBJ databases">
        <title>Novel secondary metabolite-producing bacteria for plant disease control.</title>
        <authorList>
            <person name="Chevrette M."/>
        </authorList>
    </citation>
    <scope>NUCLEOTIDE SEQUENCE [LARGE SCALE GENOMIC DNA]</scope>
    <source>
        <strain evidence="1 2">J30 TE3557</strain>
    </source>
</reference>
<organism evidence="1 2">
    <name type="scientific">Paenarthrobacter histidinolovorans</name>
    <dbReference type="NCBI Taxonomy" id="43664"/>
    <lineage>
        <taxon>Bacteria</taxon>
        <taxon>Bacillati</taxon>
        <taxon>Actinomycetota</taxon>
        <taxon>Actinomycetes</taxon>
        <taxon>Micrococcales</taxon>
        <taxon>Micrococcaceae</taxon>
        <taxon>Paenarthrobacter</taxon>
    </lineage>
</organism>
<sequence>MNDPINISTPADILAYVPHMLGETPKESFVVITMQGNALGATLRIDAPFCFEPKAFAQTVVSYATADEAATGTLLVIYTDEDTTTETRPFAEHVQALRTELRTARMPLQDAWMVTSEMWTNYLCTDNACCPERSLEEITDSTGNAAMIYRGSNVTGFTNPVPFTGEDANRETIAAHKPDGWPGDTDERRAQWAELLQNPKALTKESALELAGALQHPSTRDHLMADIITNAPEQFTSVLLGVFLGRPDWSRVDTAQELAFELMKVTPEGQRAPMLCMIGWLEWLKGKSSFAARYFKLALEDVKGFRLAELLAELVEHGLLADCVRDPKKAYTRPIGR</sequence>
<proteinExistence type="predicted"/>